<organism evidence="1 2">
    <name type="scientific">Vitis vinifera</name>
    <name type="common">Grape</name>
    <dbReference type="NCBI Taxonomy" id="29760"/>
    <lineage>
        <taxon>Eukaryota</taxon>
        <taxon>Viridiplantae</taxon>
        <taxon>Streptophyta</taxon>
        <taxon>Embryophyta</taxon>
        <taxon>Tracheophyta</taxon>
        <taxon>Spermatophyta</taxon>
        <taxon>Magnoliopsida</taxon>
        <taxon>eudicotyledons</taxon>
        <taxon>Gunneridae</taxon>
        <taxon>Pentapetalae</taxon>
        <taxon>rosids</taxon>
        <taxon>Vitales</taxon>
        <taxon>Vitaceae</taxon>
        <taxon>Viteae</taxon>
        <taxon>Vitis</taxon>
    </lineage>
</organism>
<name>A0A438HRF0_VITVI</name>
<sequence length="102" mass="11359">MVSIVEPILIYVHHHPMVGWALGIKGHGLSLWKTLDMSLMGATTPTFHEMFGGKGRPARQAALKAIMDAKMLEGTLVRDHMICMIRLFKEMEILGVEIDGET</sequence>
<comment type="caution">
    <text evidence="1">The sequence shown here is derived from an EMBL/GenBank/DDBJ whole genome shotgun (WGS) entry which is preliminary data.</text>
</comment>
<proteinExistence type="predicted"/>
<accession>A0A438HRF0</accession>
<protein>
    <submittedName>
        <fullName evidence="1">Uncharacterized protein</fullName>
    </submittedName>
</protein>
<gene>
    <name evidence="1" type="ORF">CK203_048362</name>
</gene>
<reference evidence="1 2" key="1">
    <citation type="journal article" date="2018" name="PLoS Genet.">
        <title>Population sequencing reveals clonal diversity and ancestral inbreeding in the grapevine cultivar Chardonnay.</title>
        <authorList>
            <person name="Roach M.J."/>
            <person name="Johnson D.L."/>
            <person name="Bohlmann J."/>
            <person name="van Vuuren H.J."/>
            <person name="Jones S.J."/>
            <person name="Pretorius I.S."/>
            <person name="Schmidt S.A."/>
            <person name="Borneman A.R."/>
        </authorList>
    </citation>
    <scope>NUCLEOTIDE SEQUENCE [LARGE SCALE GENOMIC DNA]</scope>
    <source>
        <strain evidence="2">cv. Chardonnay</strain>
        <tissue evidence="1">Leaf</tissue>
    </source>
</reference>
<evidence type="ECO:0000313" key="1">
    <source>
        <dbReference type="EMBL" id="RVW87043.1"/>
    </source>
</evidence>
<evidence type="ECO:0000313" key="2">
    <source>
        <dbReference type="Proteomes" id="UP000288805"/>
    </source>
</evidence>
<dbReference type="AlphaFoldDB" id="A0A438HRF0"/>
<dbReference type="EMBL" id="QGNW01000187">
    <property type="protein sequence ID" value="RVW87043.1"/>
    <property type="molecule type" value="Genomic_DNA"/>
</dbReference>
<dbReference type="Proteomes" id="UP000288805">
    <property type="component" value="Unassembled WGS sequence"/>
</dbReference>